<reference evidence="3" key="1">
    <citation type="submission" date="2017-04" db="EMBL/GenBank/DDBJ databases">
        <authorList>
            <person name="Varghese N."/>
            <person name="Submissions S."/>
        </authorList>
    </citation>
    <scope>NUCLEOTIDE SEQUENCE [LARGE SCALE GENOMIC DNA]</scope>
    <source>
        <strain evidence="3">B4P</strain>
    </source>
</reference>
<evidence type="ECO:0000313" key="2">
    <source>
        <dbReference type="EMBL" id="SMF65545.1"/>
    </source>
</evidence>
<evidence type="ECO:0000259" key="1">
    <source>
        <dbReference type="Pfam" id="PF17764"/>
    </source>
</evidence>
<dbReference type="STRING" id="464029.SAMN02982989_3374"/>
<feature type="domain" description="Primosomal protein N' 3' DNA-binding" evidence="1">
    <location>
        <begin position="20"/>
        <end position="74"/>
    </location>
</feature>
<proteinExistence type="predicted"/>
<dbReference type="InterPro" id="IPR042115">
    <property type="entry name" value="PriA_3primeBD_sf"/>
</dbReference>
<sequence length="83" mass="9166">MTEATALLVAAVKFKWQKDDKTYDYFIPNGLAPLVEVGRKVVVETARGETTVEVVSIKSESEKAQKTILRIVEPEVADEGEKA</sequence>
<dbReference type="OrthoDB" id="8117474at2"/>
<dbReference type="Gene3D" id="3.40.1440.60">
    <property type="entry name" value="PriA, 3(prime) DNA-binding domain"/>
    <property type="match status" value="1"/>
</dbReference>
<dbReference type="EMBL" id="FXAF01000011">
    <property type="protein sequence ID" value="SMF65545.1"/>
    <property type="molecule type" value="Genomic_DNA"/>
</dbReference>
<organism evidence="2 3">
    <name type="scientific">Xaviernesmea oryzae</name>
    <dbReference type="NCBI Taxonomy" id="464029"/>
    <lineage>
        <taxon>Bacteria</taxon>
        <taxon>Pseudomonadati</taxon>
        <taxon>Pseudomonadota</taxon>
        <taxon>Alphaproteobacteria</taxon>
        <taxon>Hyphomicrobiales</taxon>
        <taxon>Rhizobiaceae</taxon>
        <taxon>Rhizobium/Agrobacterium group</taxon>
        <taxon>Xaviernesmea</taxon>
    </lineage>
</organism>
<protein>
    <recommendedName>
        <fullName evidence="1">Primosomal protein N' 3' DNA-binding domain-containing protein</fullName>
    </recommendedName>
</protein>
<accession>A0A1X7G7T5</accession>
<dbReference type="AlphaFoldDB" id="A0A1X7G7T5"/>
<name>A0A1X7G7T5_9HYPH</name>
<dbReference type="Proteomes" id="UP000192903">
    <property type="component" value="Unassembled WGS sequence"/>
</dbReference>
<dbReference type="GO" id="GO:0003677">
    <property type="term" value="F:DNA binding"/>
    <property type="evidence" value="ECO:0007669"/>
    <property type="project" value="InterPro"/>
</dbReference>
<gene>
    <name evidence="2" type="ORF">SAMN02982989_3374</name>
</gene>
<dbReference type="RefSeq" id="WP_085424083.1">
    <property type="nucleotide sequence ID" value="NZ_FXAF01000011.1"/>
</dbReference>
<dbReference type="Pfam" id="PF17764">
    <property type="entry name" value="PriA_3primeBD"/>
    <property type="match status" value="1"/>
</dbReference>
<dbReference type="InterPro" id="IPR041222">
    <property type="entry name" value="PriA_3primeBD"/>
</dbReference>
<evidence type="ECO:0000313" key="3">
    <source>
        <dbReference type="Proteomes" id="UP000192903"/>
    </source>
</evidence>
<keyword evidence="3" id="KW-1185">Reference proteome</keyword>